<dbReference type="Pfam" id="PF01434">
    <property type="entry name" value="Peptidase_M41"/>
    <property type="match status" value="1"/>
</dbReference>
<dbReference type="GO" id="GO:0004176">
    <property type="term" value="F:ATP-dependent peptidase activity"/>
    <property type="evidence" value="ECO:0007669"/>
    <property type="project" value="InterPro"/>
</dbReference>
<evidence type="ECO:0000313" key="3">
    <source>
        <dbReference type="EMBL" id="MBY5627989.1"/>
    </source>
</evidence>
<dbReference type="PANTHER" id="PTHR23076">
    <property type="entry name" value="METALLOPROTEASE M41 FTSH"/>
    <property type="match status" value="1"/>
</dbReference>
<dbReference type="SUPFAM" id="SSF52540">
    <property type="entry name" value="P-loop containing nucleoside triphosphate hydrolases"/>
    <property type="match status" value="1"/>
</dbReference>
<evidence type="ECO:0000259" key="2">
    <source>
        <dbReference type="SMART" id="SM00382"/>
    </source>
</evidence>
<gene>
    <name evidence="3" type="ORF">HFO42_07660</name>
</gene>
<dbReference type="GO" id="GO:0005524">
    <property type="term" value="F:ATP binding"/>
    <property type="evidence" value="ECO:0007669"/>
    <property type="project" value="UniProtKB-KW"/>
</dbReference>
<dbReference type="PROSITE" id="PS00674">
    <property type="entry name" value="AAA"/>
    <property type="match status" value="1"/>
</dbReference>
<dbReference type="Proteomes" id="UP000825699">
    <property type="component" value="Unassembled WGS sequence"/>
</dbReference>
<evidence type="ECO:0000313" key="4">
    <source>
        <dbReference type="Proteomes" id="UP000825699"/>
    </source>
</evidence>
<dbReference type="GO" id="GO:0006508">
    <property type="term" value="P:proteolysis"/>
    <property type="evidence" value="ECO:0007669"/>
    <property type="project" value="InterPro"/>
</dbReference>
<comment type="similarity">
    <text evidence="1">Belongs to the AAA ATPase family.</text>
</comment>
<dbReference type="SUPFAM" id="SSF140990">
    <property type="entry name" value="FtsH protease domain-like"/>
    <property type="match status" value="1"/>
</dbReference>
<dbReference type="InterPro" id="IPR027417">
    <property type="entry name" value="P-loop_NTPase"/>
</dbReference>
<evidence type="ECO:0000256" key="1">
    <source>
        <dbReference type="RuleBase" id="RU003651"/>
    </source>
</evidence>
<sequence>MKSAKPDERKISLELTTYANSLRIALRRCGIFLKGDKAVGLLLPPEADLETYQRAVKSILVGGGILHYAVPLVRVSAYKRETDADDAVKTVSLSNAVIVVIAHGADLPPELLVSLDRLEQVTAVKPYHLIAAARTVLDAVITRDQATALFSYPLPLMFAALRRSRPIELTLEKLAASRDLAVVPEVKRAVAWEPRIEQLAGYGKATDWALDLVEDITAWRQGGVEWRDVDAGLLLSGPPGCGKTLFASAVARSCEASFFAASSAVWQSHGHLGDMLRAMRKSFKDAIAAAPAILLIDEFDSFGSRKNLRGDSAAYGLQVINALLEQLDGAAGREGVVVIAATNSPDDIDEALRRPGRLDRHIAVEMPDQAAREQILSAHVGVALPEEELRTIAVATGGYSGAALRQLARDARRIARKARKPVCGSDFMSIVPLVAALTQKERWPVCVHEAGHALVGLALGIGGVEAIVVARQAAHRDESVGHVEWRRPVVRNRTLRAYRDEIAMLLGGRAAEKAVLDEMYVGSGGVEGSDLNRAADIATILIAGHGVQALGYTDVSRSRDLDQLRRADPILRRRVERLLAEELTRAEEIVKERGADVMRIAEALMEHEVLPGELVNKVILGRNAPP</sequence>
<dbReference type="Gene3D" id="1.10.8.60">
    <property type="match status" value="1"/>
</dbReference>
<dbReference type="Gene3D" id="3.40.50.300">
    <property type="entry name" value="P-loop containing nucleotide triphosphate hydrolases"/>
    <property type="match status" value="1"/>
</dbReference>
<dbReference type="SMART" id="SM00382">
    <property type="entry name" value="AAA"/>
    <property type="match status" value="1"/>
</dbReference>
<dbReference type="Gene3D" id="1.20.58.760">
    <property type="entry name" value="Peptidase M41"/>
    <property type="match status" value="1"/>
</dbReference>
<dbReference type="InterPro" id="IPR000642">
    <property type="entry name" value="Peptidase_M41"/>
</dbReference>
<reference evidence="3" key="1">
    <citation type="submission" date="2020-04" db="EMBL/GenBank/DDBJ databases">
        <title>Global-level population genomics supports evidence of horizontal gene transfer on evolution of Rhizobia in Lentils.</title>
        <authorList>
            <person name="Gai Y."/>
            <person name="Cook D."/>
            <person name="Riely B."/>
        </authorList>
    </citation>
    <scope>NUCLEOTIDE SEQUENCE</scope>
    <source>
        <strain evidence="3">Derici101B</strain>
    </source>
</reference>
<keyword evidence="1" id="KW-0547">Nucleotide-binding</keyword>
<dbReference type="GO" id="GO:0004222">
    <property type="term" value="F:metalloendopeptidase activity"/>
    <property type="evidence" value="ECO:0007669"/>
    <property type="project" value="InterPro"/>
</dbReference>
<dbReference type="RefSeq" id="WP_222259656.1">
    <property type="nucleotide sequence ID" value="NZ_JAAXEB010000003.1"/>
</dbReference>
<comment type="caution">
    <text evidence="3">The sequence shown here is derived from an EMBL/GenBank/DDBJ whole genome shotgun (WGS) entry which is preliminary data.</text>
</comment>
<name>A0AAJ1A668_RHILE</name>
<dbReference type="InterPro" id="IPR003959">
    <property type="entry name" value="ATPase_AAA_core"/>
</dbReference>
<dbReference type="EMBL" id="JAAXEP010000003">
    <property type="protein sequence ID" value="MBY5627989.1"/>
    <property type="molecule type" value="Genomic_DNA"/>
</dbReference>
<dbReference type="InterPro" id="IPR003960">
    <property type="entry name" value="ATPase_AAA_CS"/>
</dbReference>
<dbReference type="InterPro" id="IPR037219">
    <property type="entry name" value="Peptidase_M41-like"/>
</dbReference>
<dbReference type="PANTHER" id="PTHR23076:SF97">
    <property type="entry name" value="ATP-DEPENDENT ZINC METALLOPROTEASE YME1L1"/>
    <property type="match status" value="1"/>
</dbReference>
<dbReference type="InterPro" id="IPR003593">
    <property type="entry name" value="AAA+_ATPase"/>
</dbReference>
<proteinExistence type="inferred from homology"/>
<organism evidence="3 4">
    <name type="scientific">Rhizobium leguminosarum</name>
    <dbReference type="NCBI Taxonomy" id="384"/>
    <lineage>
        <taxon>Bacteria</taxon>
        <taxon>Pseudomonadati</taxon>
        <taxon>Pseudomonadota</taxon>
        <taxon>Alphaproteobacteria</taxon>
        <taxon>Hyphomicrobiales</taxon>
        <taxon>Rhizobiaceae</taxon>
        <taxon>Rhizobium/Agrobacterium group</taxon>
        <taxon>Rhizobium</taxon>
    </lineage>
</organism>
<dbReference type="GO" id="GO:0030163">
    <property type="term" value="P:protein catabolic process"/>
    <property type="evidence" value="ECO:0007669"/>
    <property type="project" value="TreeGrafter"/>
</dbReference>
<protein>
    <submittedName>
        <fullName evidence="3">AAA family ATPase</fullName>
    </submittedName>
</protein>
<dbReference type="AlphaFoldDB" id="A0AAJ1A668"/>
<dbReference type="GO" id="GO:0016887">
    <property type="term" value="F:ATP hydrolysis activity"/>
    <property type="evidence" value="ECO:0007669"/>
    <property type="project" value="InterPro"/>
</dbReference>
<dbReference type="GO" id="GO:0005886">
    <property type="term" value="C:plasma membrane"/>
    <property type="evidence" value="ECO:0007669"/>
    <property type="project" value="TreeGrafter"/>
</dbReference>
<dbReference type="Pfam" id="PF00004">
    <property type="entry name" value="AAA"/>
    <property type="match status" value="1"/>
</dbReference>
<accession>A0AAJ1A668</accession>
<feature type="domain" description="AAA+ ATPase" evidence="2">
    <location>
        <begin position="229"/>
        <end position="368"/>
    </location>
</feature>
<keyword evidence="1" id="KW-0067">ATP-binding</keyword>